<organism evidence="1 2">
    <name type="scientific">Mesobacillus maritimus</name>
    <dbReference type="NCBI Taxonomy" id="1643336"/>
    <lineage>
        <taxon>Bacteria</taxon>
        <taxon>Bacillati</taxon>
        <taxon>Bacillota</taxon>
        <taxon>Bacilli</taxon>
        <taxon>Bacillales</taxon>
        <taxon>Bacillaceae</taxon>
        <taxon>Mesobacillus</taxon>
    </lineage>
</organism>
<dbReference type="SFLD" id="SFLDS00003">
    <property type="entry name" value="Haloacid_Dehalogenase"/>
    <property type="match status" value="1"/>
</dbReference>
<dbReference type="Proteomes" id="UP000769780">
    <property type="component" value="Unassembled WGS sequence"/>
</dbReference>
<name>A0ABS7JZX2_9BACI</name>
<dbReference type="InterPro" id="IPR036412">
    <property type="entry name" value="HAD-like_sf"/>
</dbReference>
<dbReference type="Gene3D" id="3.30.1240.10">
    <property type="match status" value="1"/>
</dbReference>
<protein>
    <submittedName>
        <fullName evidence="1">HAD family hydrolase</fullName>
    </submittedName>
</protein>
<dbReference type="NCBIfam" id="TIGR00099">
    <property type="entry name" value="Cof-subfamily"/>
    <property type="match status" value="1"/>
</dbReference>
<dbReference type="RefSeq" id="WP_221870617.1">
    <property type="nucleotide sequence ID" value="NZ_JACWFH010000005.1"/>
</dbReference>
<sequence length="265" mass="29649">MKCFSIDLDGTLLNSNHEVSPENARILKELQDQGHYLILNTGRAYGDVKKIKAIQEMELPIFCVNGSVLYSEEGKMLYEATIPLSVYKDLFPILKEMGVGILVYTNEGGLPSTLPPLHNKTRAELDTLFNEFDYDMILTKEDLKIYKLIALVYPDQLAKIEEVKKALFGKFALTMASSFPNNVEITSGEAHKGKALLRYQQMMDVKFDEIIAFGDGGNDLGQFEVADIAVAMGNAPLYIQQEADIVTKTNDEDGFAYAVRHLLNH</sequence>
<accession>A0ABS7JZX2</accession>
<dbReference type="PANTHER" id="PTHR10000:SF8">
    <property type="entry name" value="HAD SUPERFAMILY HYDROLASE-LIKE, TYPE 3"/>
    <property type="match status" value="1"/>
</dbReference>
<evidence type="ECO:0000313" key="2">
    <source>
        <dbReference type="Proteomes" id="UP000769780"/>
    </source>
</evidence>
<reference evidence="1 2" key="1">
    <citation type="submission" date="2020-07" db="EMBL/GenBank/DDBJ databases">
        <title>Fungal Genomes of the International Space Station.</title>
        <authorList>
            <person name="Seuylemezian A."/>
            <person name="Singh N.K."/>
            <person name="Wood J."/>
            <person name="Venkateswaran K."/>
        </authorList>
    </citation>
    <scope>NUCLEOTIDE SEQUENCE [LARGE SCALE GENOMIC DNA]</scope>
    <source>
        <strain evidence="1 2">PL-B2</strain>
    </source>
</reference>
<gene>
    <name evidence="1" type="ORF">H0185_01770</name>
</gene>
<dbReference type="CDD" id="cd07516">
    <property type="entry name" value="HAD_Pase"/>
    <property type="match status" value="1"/>
</dbReference>
<proteinExistence type="predicted"/>
<dbReference type="GO" id="GO:0016787">
    <property type="term" value="F:hydrolase activity"/>
    <property type="evidence" value="ECO:0007669"/>
    <property type="project" value="UniProtKB-KW"/>
</dbReference>
<dbReference type="PANTHER" id="PTHR10000">
    <property type="entry name" value="PHOSPHOSERINE PHOSPHATASE"/>
    <property type="match status" value="1"/>
</dbReference>
<dbReference type="NCBIfam" id="TIGR01484">
    <property type="entry name" value="HAD-SF-IIB"/>
    <property type="match status" value="1"/>
</dbReference>
<dbReference type="SUPFAM" id="SSF56784">
    <property type="entry name" value="HAD-like"/>
    <property type="match status" value="1"/>
</dbReference>
<dbReference type="InterPro" id="IPR023214">
    <property type="entry name" value="HAD_sf"/>
</dbReference>
<dbReference type="Gene3D" id="3.40.50.1000">
    <property type="entry name" value="HAD superfamily/HAD-like"/>
    <property type="match status" value="1"/>
</dbReference>
<dbReference type="InterPro" id="IPR006379">
    <property type="entry name" value="HAD-SF_hydro_IIB"/>
</dbReference>
<keyword evidence="1" id="KW-0378">Hydrolase</keyword>
<dbReference type="InterPro" id="IPR000150">
    <property type="entry name" value="Cof"/>
</dbReference>
<comment type="caution">
    <text evidence="1">The sequence shown here is derived from an EMBL/GenBank/DDBJ whole genome shotgun (WGS) entry which is preliminary data.</text>
</comment>
<keyword evidence="2" id="KW-1185">Reference proteome</keyword>
<dbReference type="EMBL" id="JACWFH010000005">
    <property type="protein sequence ID" value="MBY0095548.1"/>
    <property type="molecule type" value="Genomic_DNA"/>
</dbReference>
<evidence type="ECO:0000313" key="1">
    <source>
        <dbReference type="EMBL" id="MBY0095548.1"/>
    </source>
</evidence>
<dbReference type="Pfam" id="PF08282">
    <property type="entry name" value="Hydrolase_3"/>
    <property type="match status" value="1"/>
</dbReference>
<dbReference type="SFLD" id="SFLDG01140">
    <property type="entry name" value="C2.B:_Phosphomannomutase_and_P"/>
    <property type="match status" value="1"/>
</dbReference>